<dbReference type="GO" id="GO:0016853">
    <property type="term" value="F:isomerase activity"/>
    <property type="evidence" value="ECO:0007669"/>
    <property type="project" value="UniProtKB-KW"/>
</dbReference>
<dbReference type="PANTHER" id="PTHR13887">
    <property type="entry name" value="GLUTATHIONE S-TRANSFERASE KAPPA"/>
    <property type="match status" value="1"/>
</dbReference>
<protein>
    <submittedName>
        <fullName evidence="2">Protein-disulfide isomerase</fullName>
    </submittedName>
</protein>
<evidence type="ECO:0000313" key="2">
    <source>
        <dbReference type="EMBL" id="STO08828.1"/>
    </source>
</evidence>
<accession>A0A377FVP4</accession>
<dbReference type="AlphaFoldDB" id="A0A377FVP4"/>
<gene>
    <name evidence="2" type="ORF">NCTC13163_02206</name>
</gene>
<dbReference type="SUPFAM" id="SSF52833">
    <property type="entry name" value="Thioredoxin-like"/>
    <property type="match status" value="1"/>
</dbReference>
<keyword evidence="2" id="KW-0413">Isomerase</keyword>
<reference evidence="2 3" key="1">
    <citation type="submission" date="2018-06" db="EMBL/GenBank/DDBJ databases">
        <authorList>
            <consortium name="Pathogen Informatics"/>
            <person name="Doyle S."/>
        </authorList>
    </citation>
    <scope>NUCLEOTIDE SEQUENCE [LARGE SCALE GENOMIC DNA]</scope>
    <source>
        <strain evidence="2 3">NCTC13163</strain>
    </source>
</reference>
<dbReference type="PANTHER" id="PTHR13887:SF41">
    <property type="entry name" value="THIOREDOXIN SUPERFAMILY PROTEIN"/>
    <property type="match status" value="1"/>
</dbReference>
<dbReference type="STRING" id="1397694.GCA_000702585_02694"/>
<dbReference type="RefSeq" id="WP_029335713.1">
    <property type="nucleotide sequence ID" value="NZ_UGGP01000001.1"/>
</dbReference>
<dbReference type="OrthoDB" id="9799122at2"/>
<proteinExistence type="predicted"/>
<dbReference type="CDD" id="cd03024">
    <property type="entry name" value="DsbA_FrnE"/>
    <property type="match status" value="1"/>
</dbReference>
<sequence>MKIEVWSDYVCPFCYIGKRRLEEALEQFPHADNVEVEFKSFELDPNAPTTDSCSIYEVLAKKYSMPLEQAKTTTAQVAAQARTVGLDYDFDNMVVTGTLDSHRLTHYAKTVGKEKALSEALLKAYFVDAKHIGDHDVLVEIATSVGLDADAVKDVLASDVYTDDVRAEEKRASDLGITGVPFFVFDNKYGVSGAQPTEAFTQVLEKTWAESAPTLQVISGGATCTDDNCEI</sequence>
<feature type="domain" description="DSBA-like thioredoxin" evidence="1">
    <location>
        <begin position="3"/>
        <end position="204"/>
    </location>
</feature>
<dbReference type="GO" id="GO:0016491">
    <property type="term" value="F:oxidoreductase activity"/>
    <property type="evidence" value="ECO:0007669"/>
    <property type="project" value="InterPro"/>
</dbReference>
<evidence type="ECO:0000259" key="1">
    <source>
        <dbReference type="Pfam" id="PF01323"/>
    </source>
</evidence>
<dbReference type="Pfam" id="PF01323">
    <property type="entry name" value="DSBA"/>
    <property type="match status" value="1"/>
</dbReference>
<name>A0A377FVP4_9BACL</name>
<dbReference type="Gene3D" id="3.40.30.10">
    <property type="entry name" value="Glutaredoxin"/>
    <property type="match status" value="1"/>
</dbReference>
<dbReference type="InterPro" id="IPR036249">
    <property type="entry name" value="Thioredoxin-like_sf"/>
</dbReference>
<evidence type="ECO:0000313" key="3">
    <source>
        <dbReference type="Proteomes" id="UP000254060"/>
    </source>
</evidence>
<dbReference type="Proteomes" id="UP000254060">
    <property type="component" value="Unassembled WGS sequence"/>
</dbReference>
<organism evidence="2 3">
    <name type="scientific">Exiguobacterium aurantiacum</name>
    <dbReference type="NCBI Taxonomy" id="33987"/>
    <lineage>
        <taxon>Bacteria</taxon>
        <taxon>Bacillati</taxon>
        <taxon>Bacillota</taxon>
        <taxon>Bacilli</taxon>
        <taxon>Bacillales</taxon>
        <taxon>Bacillales Family XII. Incertae Sedis</taxon>
        <taxon>Exiguobacterium</taxon>
    </lineage>
</organism>
<dbReference type="InterPro" id="IPR001853">
    <property type="entry name" value="DSBA-like_thioredoxin_dom"/>
</dbReference>
<dbReference type="EMBL" id="UGGP01000001">
    <property type="protein sequence ID" value="STO08828.1"/>
    <property type="molecule type" value="Genomic_DNA"/>
</dbReference>